<organism evidence="1 2">
    <name type="scientific">Rousettus aegyptiacus</name>
    <name type="common">Egyptian fruit bat</name>
    <name type="synonym">Pteropus aegyptiacus</name>
    <dbReference type="NCBI Taxonomy" id="9407"/>
    <lineage>
        <taxon>Eukaryota</taxon>
        <taxon>Metazoa</taxon>
        <taxon>Chordata</taxon>
        <taxon>Craniata</taxon>
        <taxon>Vertebrata</taxon>
        <taxon>Euteleostomi</taxon>
        <taxon>Mammalia</taxon>
        <taxon>Eutheria</taxon>
        <taxon>Laurasiatheria</taxon>
        <taxon>Chiroptera</taxon>
        <taxon>Yinpterochiroptera</taxon>
        <taxon>Pteropodoidea</taxon>
        <taxon>Pteropodidae</taxon>
        <taxon>Rousettinae</taxon>
        <taxon>Rousettus</taxon>
    </lineage>
</organism>
<dbReference type="Proteomes" id="UP000593571">
    <property type="component" value="Unassembled WGS sequence"/>
</dbReference>
<gene>
    <name evidence="1" type="ORF">HJG63_011908</name>
</gene>
<protein>
    <submittedName>
        <fullName evidence="1">Uncharacterized protein</fullName>
    </submittedName>
</protein>
<comment type="caution">
    <text evidence="1">The sequence shown here is derived from an EMBL/GenBank/DDBJ whole genome shotgun (WGS) entry which is preliminary data.</text>
</comment>
<name>A0A7J8FI86_ROUAE</name>
<proteinExistence type="predicted"/>
<sequence length="142" mass="15811">MLRALGSDLPLRPAGNRRCLTMQNNEVSEVLNMQMKYGKMSDYMDRKRLGVFSPDLGQGLVGGGGGRCRRWSEISGLVLRILGEARRLKIIKCTFQAVDSLYEIDPSKPSVNDCTFSDKQISISKNASCNFFPQSNKTVSDQ</sequence>
<dbReference type="EMBL" id="JACASE010000007">
    <property type="protein sequence ID" value="KAF6447447.1"/>
    <property type="molecule type" value="Genomic_DNA"/>
</dbReference>
<accession>A0A7J8FI86</accession>
<reference evidence="1 2" key="1">
    <citation type="journal article" date="2020" name="Nature">
        <title>Six reference-quality genomes reveal evolution of bat adaptations.</title>
        <authorList>
            <person name="Jebb D."/>
            <person name="Huang Z."/>
            <person name="Pippel M."/>
            <person name="Hughes G.M."/>
            <person name="Lavrichenko K."/>
            <person name="Devanna P."/>
            <person name="Winkler S."/>
            <person name="Jermiin L.S."/>
            <person name="Skirmuntt E.C."/>
            <person name="Katzourakis A."/>
            <person name="Burkitt-Gray L."/>
            <person name="Ray D.A."/>
            <person name="Sullivan K.A.M."/>
            <person name="Roscito J.G."/>
            <person name="Kirilenko B.M."/>
            <person name="Davalos L.M."/>
            <person name="Corthals A.P."/>
            <person name="Power M.L."/>
            <person name="Jones G."/>
            <person name="Ransome R.D."/>
            <person name="Dechmann D.K.N."/>
            <person name="Locatelli A.G."/>
            <person name="Puechmaille S.J."/>
            <person name="Fedrigo O."/>
            <person name="Jarvis E.D."/>
            <person name="Hiller M."/>
            <person name="Vernes S.C."/>
            <person name="Myers E.W."/>
            <person name="Teeling E.C."/>
        </authorList>
    </citation>
    <scope>NUCLEOTIDE SEQUENCE [LARGE SCALE GENOMIC DNA]</scope>
    <source>
        <strain evidence="1">MRouAeg1</strain>
        <tissue evidence="1">Muscle</tissue>
    </source>
</reference>
<keyword evidence="2" id="KW-1185">Reference proteome</keyword>
<evidence type="ECO:0000313" key="2">
    <source>
        <dbReference type="Proteomes" id="UP000593571"/>
    </source>
</evidence>
<evidence type="ECO:0000313" key="1">
    <source>
        <dbReference type="EMBL" id="KAF6447447.1"/>
    </source>
</evidence>
<dbReference type="AlphaFoldDB" id="A0A7J8FI86"/>